<keyword evidence="1" id="KW-0472">Membrane</keyword>
<name>A0ABW2AX92_9MICO</name>
<comment type="caution">
    <text evidence="2">The sequence shown here is derived from an EMBL/GenBank/DDBJ whole genome shotgun (WGS) entry which is preliminary data.</text>
</comment>
<dbReference type="RefSeq" id="WP_377823981.1">
    <property type="nucleotide sequence ID" value="NZ_JBHSWJ010000002.1"/>
</dbReference>
<keyword evidence="1" id="KW-1133">Transmembrane helix</keyword>
<reference evidence="3" key="1">
    <citation type="journal article" date="2019" name="Int. J. Syst. Evol. Microbiol.">
        <title>The Global Catalogue of Microorganisms (GCM) 10K type strain sequencing project: providing services to taxonomists for standard genome sequencing and annotation.</title>
        <authorList>
            <consortium name="The Broad Institute Genomics Platform"/>
            <consortium name="The Broad Institute Genome Sequencing Center for Infectious Disease"/>
            <person name="Wu L."/>
            <person name="Ma J."/>
        </authorList>
    </citation>
    <scope>NUCLEOTIDE SEQUENCE [LARGE SCALE GENOMIC DNA]</scope>
    <source>
        <strain evidence="3">NBRC 106593</strain>
    </source>
</reference>
<evidence type="ECO:0000313" key="2">
    <source>
        <dbReference type="EMBL" id="MFC6715116.1"/>
    </source>
</evidence>
<sequence>MIPSTGQVHGIARMFRWPIVAGAVVVVAFAVAFWVLTLTSARTFHGSGATGSPVAITGSADGSARLDVYTDRPSTAGCTPSHSDVYFFAADLLEGSGETTASLHHDGRSWFRAGYLTDGWRAGQSVTCPAQDGSAVLLSVDQAAAWREPALALTGGGIFLAIGAAVFVALGREPDHSVPPRI</sequence>
<keyword evidence="3" id="KW-1185">Reference proteome</keyword>
<accession>A0ABW2AX92</accession>
<organism evidence="2 3">
    <name type="scientific">Branchiibius cervicis</name>
    <dbReference type="NCBI Taxonomy" id="908252"/>
    <lineage>
        <taxon>Bacteria</taxon>
        <taxon>Bacillati</taxon>
        <taxon>Actinomycetota</taxon>
        <taxon>Actinomycetes</taxon>
        <taxon>Micrococcales</taxon>
        <taxon>Dermacoccaceae</taxon>
        <taxon>Branchiibius</taxon>
    </lineage>
</organism>
<protein>
    <recommendedName>
        <fullName evidence="4">DUF3592 domain-containing protein</fullName>
    </recommendedName>
</protein>
<feature type="transmembrane region" description="Helical" evidence="1">
    <location>
        <begin position="150"/>
        <end position="170"/>
    </location>
</feature>
<feature type="transmembrane region" description="Helical" evidence="1">
    <location>
        <begin position="15"/>
        <end position="36"/>
    </location>
</feature>
<proteinExistence type="predicted"/>
<evidence type="ECO:0000256" key="1">
    <source>
        <dbReference type="SAM" id="Phobius"/>
    </source>
</evidence>
<evidence type="ECO:0000313" key="3">
    <source>
        <dbReference type="Proteomes" id="UP001596356"/>
    </source>
</evidence>
<gene>
    <name evidence="2" type="ORF">ACFQBT_15395</name>
</gene>
<keyword evidence="1" id="KW-0812">Transmembrane</keyword>
<dbReference type="EMBL" id="JBHSWJ010000002">
    <property type="protein sequence ID" value="MFC6715116.1"/>
    <property type="molecule type" value="Genomic_DNA"/>
</dbReference>
<dbReference type="Proteomes" id="UP001596356">
    <property type="component" value="Unassembled WGS sequence"/>
</dbReference>
<evidence type="ECO:0008006" key="4">
    <source>
        <dbReference type="Google" id="ProtNLM"/>
    </source>
</evidence>